<sequence length="145" mass="16203">MADAGDVKVSLVSESTKVRVSSVLNRDSSQYGKKFMFDKNEETCWNSDQGSPQFVILEFSKDSQVKEIQIQFQGGFVGKECTVEGGPSASCLTPFYEFYPDDSNTLQIFPISTLKRIKVLKIEFTSSTDLFGRIIVYKLDVLGNS</sequence>
<evidence type="ECO:0000313" key="1">
    <source>
        <dbReference type="EMBL" id="CAH3019323.1"/>
    </source>
</evidence>
<dbReference type="SUPFAM" id="SSF49785">
    <property type="entry name" value="Galactose-binding domain-like"/>
    <property type="match status" value="1"/>
</dbReference>
<evidence type="ECO:0000313" key="2">
    <source>
        <dbReference type="Proteomes" id="UP001159427"/>
    </source>
</evidence>
<dbReference type="EMBL" id="CALNXI010000113">
    <property type="protein sequence ID" value="CAH3019323.1"/>
    <property type="molecule type" value="Genomic_DNA"/>
</dbReference>
<name>A0ABN8LUU4_9CNID</name>
<accession>A0ABN8LUU4</accession>
<gene>
    <name evidence="1" type="ORF">PEVE_00002286</name>
</gene>
<comment type="caution">
    <text evidence="1">The sequence shown here is derived from an EMBL/GenBank/DDBJ whole genome shotgun (WGS) entry which is preliminary data.</text>
</comment>
<dbReference type="InterPro" id="IPR008979">
    <property type="entry name" value="Galactose-bd-like_sf"/>
</dbReference>
<keyword evidence="2" id="KW-1185">Reference proteome</keyword>
<organism evidence="1 2">
    <name type="scientific">Porites evermanni</name>
    <dbReference type="NCBI Taxonomy" id="104178"/>
    <lineage>
        <taxon>Eukaryota</taxon>
        <taxon>Metazoa</taxon>
        <taxon>Cnidaria</taxon>
        <taxon>Anthozoa</taxon>
        <taxon>Hexacorallia</taxon>
        <taxon>Scleractinia</taxon>
        <taxon>Fungiina</taxon>
        <taxon>Poritidae</taxon>
        <taxon>Porites</taxon>
    </lineage>
</organism>
<evidence type="ECO:0008006" key="3">
    <source>
        <dbReference type="Google" id="ProtNLM"/>
    </source>
</evidence>
<dbReference type="Gene3D" id="2.60.120.260">
    <property type="entry name" value="Galactose-binding domain-like"/>
    <property type="match status" value="1"/>
</dbReference>
<dbReference type="Proteomes" id="UP001159427">
    <property type="component" value="Unassembled WGS sequence"/>
</dbReference>
<protein>
    <recommendedName>
        <fullName evidence="3">Nuclear receptor 2C2-associated protein</fullName>
    </recommendedName>
</protein>
<reference evidence="1 2" key="1">
    <citation type="submission" date="2022-05" db="EMBL/GenBank/DDBJ databases">
        <authorList>
            <consortium name="Genoscope - CEA"/>
            <person name="William W."/>
        </authorList>
    </citation>
    <scope>NUCLEOTIDE SEQUENCE [LARGE SCALE GENOMIC DNA]</scope>
</reference>
<proteinExistence type="predicted"/>